<keyword evidence="2" id="KW-1185">Reference proteome</keyword>
<organism evidence="1 2">
    <name type="scientific">Rhizobium skierniewicense</name>
    <dbReference type="NCBI Taxonomy" id="984260"/>
    <lineage>
        <taxon>Bacteria</taxon>
        <taxon>Pseudomonadati</taxon>
        <taxon>Pseudomonadota</taxon>
        <taxon>Alphaproteobacteria</taxon>
        <taxon>Hyphomicrobiales</taxon>
        <taxon>Rhizobiaceae</taxon>
        <taxon>Rhizobium/Agrobacterium group</taxon>
        <taxon>Rhizobium</taxon>
    </lineage>
</organism>
<name>A0A7W6G421_9HYPH</name>
<accession>A0A7W6G421</accession>
<dbReference type="EMBL" id="JACIDV010000018">
    <property type="protein sequence ID" value="MBB3948442.1"/>
    <property type="molecule type" value="Genomic_DNA"/>
</dbReference>
<sequence length="35" mass="3821">MKCCDLRSEVLLVSRTASISDKGSCHPHGVSYNAR</sequence>
<protein>
    <submittedName>
        <fullName evidence="1">Uncharacterized protein</fullName>
    </submittedName>
</protein>
<evidence type="ECO:0000313" key="2">
    <source>
        <dbReference type="Proteomes" id="UP000565286"/>
    </source>
</evidence>
<comment type="caution">
    <text evidence="1">The sequence shown here is derived from an EMBL/GenBank/DDBJ whole genome shotgun (WGS) entry which is preliminary data.</text>
</comment>
<proteinExistence type="predicted"/>
<evidence type="ECO:0000313" key="1">
    <source>
        <dbReference type="EMBL" id="MBB3948442.1"/>
    </source>
</evidence>
<dbReference type="AlphaFoldDB" id="A0A7W6G421"/>
<dbReference type="Proteomes" id="UP000565286">
    <property type="component" value="Unassembled WGS sequence"/>
</dbReference>
<reference evidence="1 2" key="1">
    <citation type="submission" date="2020-08" db="EMBL/GenBank/DDBJ databases">
        <title>Genomic Encyclopedia of Type Strains, Phase IV (KMG-IV): sequencing the most valuable type-strain genomes for metagenomic binning, comparative biology and taxonomic classification.</title>
        <authorList>
            <person name="Goeker M."/>
        </authorList>
    </citation>
    <scope>NUCLEOTIDE SEQUENCE [LARGE SCALE GENOMIC DNA]</scope>
    <source>
        <strain evidence="1 2">DSM 26438</strain>
    </source>
</reference>
<gene>
    <name evidence="1" type="ORF">GGQ73_004429</name>
</gene>